<organism evidence="7 8">
    <name type="scientific">Tsukamurella pseudospumae</name>
    <dbReference type="NCBI Taxonomy" id="239498"/>
    <lineage>
        <taxon>Bacteria</taxon>
        <taxon>Bacillati</taxon>
        <taxon>Actinomycetota</taxon>
        <taxon>Actinomycetes</taxon>
        <taxon>Mycobacteriales</taxon>
        <taxon>Tsukamurellaceae</taxon>
        <taxon>Tsukamurella</taxon>
    </lineage>
</organism>
<dbReference type="Pfam" id="PF00239">
    <property type="entry name" value="Resolvase"/>
    <property type="match status" value="1"/>
</dbReference>
<protein>
    <recommendedName>
        <fullName evidence="6">Resolvase/invertase-type recombinase catalytic domain-containing protein</fullName>
    </recommendedName>
</protein>
<dbReference type="GO" id="GO:0000150">
    <property type="term" value="F:DNA strand exchange activity"/>
    <property type="evidence" value="ECO:0007669"/>
    <property type="project" value="InterPro"/>
</dbReference>
<dbReference type="AlphaFoldDB" id="A0A138AEF2"/>
<reference evidence="8" key="1">
    <citation type="submission" date="2016-02" db="EMBL/GenBank/DDBJ databases">
        <authorList>
            <person name="Wen L."/>
            <person name="He K."/>
            <person name="Yang H."/>
        </authorList>
    </citation>
    <scope>NUCLEOTIDE SEQUENCE [LARGE SCALE GENOMIC DNA]</scope>
    <source>
        <strain evidence="8">JCM 15929</strain>
    </source>
</reference>
<dbReference type="Proteomes" id="UP000070258">
    <property type="component" value="Unassembled WGS sequence"/>
</dbReference>
<dbReference type="InterPro" id="IPR006118">
    <property type="entry name" value="Recombinase_CS"/>
</dbReference>
<dbReference type="InterPro" id="IPR036162">
    <property type="entry name" value="Resolvase-like_N_sf"/>
</dbReference>
<keyword evidence="3" id="KW-0238">DNA-binding</keyword>
<dbReference type="SUPFAM" id="SSF53041">
    <property type="entry name" value="Resolvase-like"/>
    <property type="match status" value="1"/>
</dbReference>
<dbReference type="OrthoDB" id="3405463at2"/>
<dbReference type="RefSeq" id="WP_068571682.1">
    <property type="nucleotide sequence ID" value="NZ_LSRF01000044.1"/>
</dbReference>
<dbReference type="InterPro" id="IPR006120">
    <property type="entry name" value="Resolvase_HTH_dom"/>
</dbReference>
<comment type="caution">
    <text evidence="7">The sequence shown here is derived from an EMBL/GenBank/DDBJ whole genome shotgun (WGS) entry which is preliminary data.</text>
</comment>
<dbReference type="PANTHER" id="PTHR30461">
    <property type="entry name" value="DNA-INVERTASE FROM LAMBDOID PROPHAGE"/>
    <property type="match status" value="1"/>
</dbReference>
<dbReference type="CDD" id="cd03768">
    <property type="entry name" value="SR_ResInv"/>
    <property type="match status" value="1"/>
</dbReference>
<evidence type="ECO:0000256" key="5">
    <source>
        <dbReference type="PIRSR" id="PIRSR606118-50"/>
    </source>
</evidence>
<sequence>MSENPKSDGCRTIGYCRVSTTDGRQKSDMQRDALRRAGVTVLFEDHCSGAKTSRPDLDRCLAELEPGDTLVIWRLDRLGRSLPHLLDVVGELSDRGIHLRSLHETIDTSTATGRLIFHVMASLAAFERELTAERVAAGVASYRERHNRWGRKPVMTPDQLETAQLIIASGKSVTVAAERIGVGRSTLYRALSATSGIEASD</sequence>
<evidence type="ECO:0000256" key="1">
    <source>
        <dbReference type="ARBA" id="ARBA00009913"/>
    </source>
</evidence>
<dbReference type="SUPFAM" id="SSF46689">
    <property type="entry name" value="Homeodomain-like"/>
    <property type="match status" value="1"/>
</dbReference>
<dbReference type="InterPro" id="IPR006119">
    <property type="entry name" value="Resolv_N"/>
</dbReference>
<keyword evidence="2" id="KW-0229">DNA integration</keyword>
<evidence type="ECO:0000313" key="7">
    <source>
        <dbReference type="EMBL" id="KXP08843.1"/>
    </source>
</evidence>
<comment type="similarity">
    <text evidence="1">Belongs to the site-specific recombinase resolvase family.</text>
</comment>
<evidence type="ECO:0000256" key="3">
    <source>
        <dbReference type="ARBA" id="ARBA00023125"/>
    </source>
</evidence>
<dbReference type="PROSITE" id="PS00398">
    <property type="entry name" value="RECOMBINASES_2"/>
    <property type="match status" value="1"/>
</dbReference>
<dbReference type="Gene3D" id="3.40.50.1390">
    <property type="entry name" value="Resolvase, N-terminal catalytic domain"/>
    <property type="match status" value="1"/>
</dbReference>
<evidence type="ECO:0000256" key="4">
    <source>
        <dbReference type="ARBA" id="ARBA00023172"/>
    </source>
</evidence>
<keyword evidence="4" id="KW-0233">DNA recombination</keyword>
<feature type="active site" description="O-(5'-phospho-DNA)-serine intermediate" evidence="5">
    <location>
        <position position="19"/>
    </location>
</feature>
<name>A0A138AEF2_9ACTN</name>
<dbReference type="GO" id="GO:0015074">
    <property type="term" value="P:DNA integration"/>
    <property type="evidence" value="ECO:0007669"/>
    <property type="project" value="UniProtKB-KW"/>
</dbReference>
<dbReference type="SMART" id="SM00857">
    <property type="entry name" value="Resolvase"/>
    <property type="match status" value="1"/>
</dbReference>
<dbReference type="InterPro" id="IPR050639">
    <property type="entry name" value="SSR_resolvase"/>
</dbReference>
<evidence type="ECO:0000256" key="2">
    <source>
        <dbReference type="ARBA" id="ARBA00022908"/>
    </source>
</evidence>
<feature type="domain" description="Resolvase/invertase-type recombinase catalytic" evidence="6">
    <location>
        <begin position="11"/>
        <end position="146"/>
    </location>
</feature>
<evidence type="ECO:0000259" key="6">
    <source>
        <dbReference type="PROSITE" id="PS51736"/>
    </source>
</evidence>
<accession>A0A138AEF2</accession>
<dbReference type="Gene3D" id="1.10.10.60">
    <property type="entry name" value="Homeodomain-like"/>
    <property type="match status" value="1"/>
</dbReference>
<dbReference type="EMBL" id="LSRF01000044">
    <property type="protein sequence ID" value="KXP08843.1"/>
    <property type="molecule type" value="Genomic_DNA"/>
</dbReference>
<proteinExistence type="inferred from homology"/>
<dbReference type="FunFam" id="3.40.50.1390:FF:000001">
    <property type="entry name" value="DNA recombinase"/>
    <property type="match status" value="1"/>
</dbReference>
<dbReference type="PROSITE" id="PS51736">
    <property type="entry name" value="RECOMBINASES_3"/>
    <property type="match status" value="1"/>
</dbReference>
<dbReference type="InterPro" id="IPR009057">
    <property type="entry name" value="Homeodomain-like_sf"/>
</dbReference>
<dbReference type="GO" id="GO:0003677">
    <property type="term" value="F:DNA binding"/>
    <property type="evidence" value="ECO:0007669"/>
    <property type="project" value="UniProtKB-KW"/>
</dbReference>
<evidence type="ECO:0000313" key="8">
    <source>
        <dbReference type="Proteomes" id="UP000070258"/>
    </source>
</evidence>
<dbReference type="Pfam" id="PF02796">
    <property type="entry name" value="HTH_7"/>
    <property type="match status" value="1"/>
</dbReference>
<dbReference type="CDD" id="cd00569">
    <property type="entry name" value="HTH_Hin_like"/>
    <property type="match status" value="1"/>
</dbReference>
<dbReference type="PANTHER" id="PTHR30461:SF2">
    <property type="entry name" value="SERINE RECOMBINASE PINE-RELATED"/>
    <property type="match status" value="1"/>
</dbReference>
<gene>
    <name evidence="7" type="ORF">AXK60_09080</name>
</gene>